<accession>A0A6J6EJ69</accession>
<proteinExistence type="predicted"/>
<name>A0A6J6EJ69_9ZZZZ</name>
<evidence type="ECO:0000313" key="1">
    <source>
        <dbReference type="EMBL" id="CAB4576492.1"/>
    </source>
</evidence>
<dbReference type="EMBL" id="CAEZTT010000057">
    <property type="protein sequence ID" value="CAB4576492.1"/>
    <property type="molecule type" value="Genomic_DNA"/>
</dbReference>
<protein>
    <submittedName>
        <fullName evidence="1">Unannotated protein</fullName>
    </submittedName>
</protein>
<gene>
    <name evidence="1" type="ORF">UFOPK1726_00600</name>
</gene>
<sequence length="49" mass="4840">MIGANTEGAIGNAGGGAIEPYVDIIEGRLRGIIEDDIVGSLDIIGGSGL</sequence>
<dbReference type="AlphaFoldDB" id="A0A6J6EJ69"/>
<organism evidence="1">
    <name type="scientific">freshwater metagenome</name>
    <dbReference type="NCBI Taxonomy" id="449393"/>
    <lineage>
        <taxon>unclassified sequences</taxon>
        <taxon>metagenomes</taxon>
        <taxon>ecological metagenomes</taxon>
    </lineage>
</organism>
<reference evidence="1" key="1">
    <citation type="submission" date="2020-05" db="EMBL/GenBank/DDBJ databases">
        <authorList>
            <person name="Chiriac C."/>
            <person name="Salcher M."/>
            <person name="Ghai R."/>
            <person name="Kavagutti S V."/>
        </authorList>
    </citation>
    <scope>NUCLEOTIDE SEQUENCE</scope>
</reference>